<evidence type="ECO:0000313" key="3">
    <source>
        <dbReference type="Proteomes" id="UP000517916"/>
    </source>
</evidence>
<feature type="transmembrane region" description="Helical" evidence="1">
    <location>
        <begin position="220"/>
        <end position="241"/>
    </location>
</feature>
<accession>A0ABR6BRS9</accession>
<feature type="transmembrane region" description="Helical" evidence="1">
    <location>
        <begin position="92"/>
        <end position="118"/>
    </location>
</feature>
<reference evidence="2 3" key="1">
    <citation type="submission" date="2020-08" db="EMBL/GenBank/DDBJ databases">
        <title>Genomic Encyclopedia of Archaeal and Bacterial Type Strains, Phase II (KMG-II): from individual species to whole genera.</title>
        <authorList>
            <person name="Goeker M."/>
        </authorList>
    </citation>
    <scope>NUCLEOTIDE SEQUENCE [LARGE SCALE GENOMIC DNA]</scope>
    <source>
        <strain evidence="2 3">DSM 43850</strain>
    </source>
</reference>
<dbReference type="RefSeq" id="WP_025361870.1">
    <property type="nucleotide sequence ID" value="NZ_BAAABQ010000093.1"/>
</dbReference>
<keyword evidence="1" id="KW-0472">Membrane</keyword>
<dbReference type="Proteomes" id="UP000517916">
    <property type="component" value="Unassembled WGS sequence"/>
</dbReference>
<evidence type="ECO:0000256" key="1">
    <source>
        <dbReference type="SAM" id="Phobius"/>
    </source>
</evidence>
<sequence length="246" mass="25833">MRLLNAERIKLLSTRSTWWCALLAVALPVLFALFYASQAGDFLTLNVGTTQSGYQFGLVLVMVLATVSITSEHRFGTIRGTYQAVPSRVPVLLAKAVLLAVLAGLIGELAAFGSLAMAHLVQPEVDLAVNTATEWREVAGVGLVYAVAAVLALAVGELLRQTAGAVALLLGYVLLAESAVREIPGVGEQVARWLPFFASRVFLGSAEGEDATVSAPYGPWAGLGLFAGTTLVLLALAAVVARRRDA</sequence>
<comment type="caution">
    <text evidence="2">The sequence shown here is derived from an EMBL/GenBank/DDBJ whole genome shotgun (WGS) entry which is preliminary data.</text>
</comment>
<name>A0ABR6BRS9_9PSEU</name>
<keyword evidence="3" id="KW-1185">Reference proteome</keyword>
<proteinExistence type="predicted"/>
<dbReference type="EMBL" id="JACJID010000005">
    <property type="protein sequence ID" value="MBA8929346.1"/>
    <property type="molecule type" value="Genomic_DNA"/>
</dbReference>
<gene>
    <name evidence="2" type="ORF">BC739_006564</name>
</gene>
<evidence type="ECO:0000313" key="2">
    <source>
        <dbReference type="EMBL" id="MBA8929346.1"/>
    </source>
</evidence>
<keyword evidence="1" id="KW-1133">Transmembrane helix</keyword>
<feature type="transmembrane region" description="Helical" evidence="1">
    <location>
        <begin position="52"/>
        <end position="71"/>
    </location>
</feature>
<protein>
    <submittedName>
        <fullName evidence="2">ABC-2 type transport system permease protein</fullName>
    </submittedName>
</protein>
<feature type="transmembrane region" description="Helical" evidence="1">
    <location>
        <begin position="138"/>
        <end position="156"/>
    </location>
</feature>
<feature type="transmembrane region" description="Helical" evidence="1">
    <location>
        <begin position="163"/>
        <end position="180"/>
    </location>
</feature>
<keyword evidence="1" id="KW-0812">Transmembrane</keyword>
<organism evidence="2 3">
    <name type="scientific">Kutzneria viridogrisea</name>
    <dbReference type="NCBI Taxonomy" id="47990"/>
    <lineage>
        <taxon>Bacteria</taxon>
        <taxon>Bacillati</taxon>
        <taxon>Actinomycetota</taxon>
        <taxon>Actinomycetes</taxon>
        <taxon>Pseudonocardiales</taxon>
        <taxon>Pseudonocardiaceae</taxon>
        <taxon>Kutzneria</taxon>
    </lineage>
</organism>